<dbReference type="Proteomes" id="UP000429229">
    <property type="component" value="Unassembled WGS sequence"/>
</dbReference>
<proteinExistence type="predicted"/>
<reference evidence="1 2" key="1">
    <citation type="submission" date="2019-12" db="EMBL/GenBank/DDBJ databases">
        <title>Genomic-based taxomic classification of the family Erythrobacteraceae.</title>
        <authorList>
            <person name="Xu L."/>
        </authorList>
    </citation>
    <scope>NUCLEOTIDE SEQUENCE [LARGE SCALE GENOMIC DNA]</scope>
    <source>
        <strain evidence="1 2">LMG 29519</strain>
    </source>
</reference>
<name>A0A6I4U3N9_9SPHN</name>
<evidence type="ECO:0000313" key="2">
    <source>
        <dbReference type="Proteomes" id="UP000429229"/>
    </source>
</evidence>
<gene>
    <name evidence="1" type="ORF">GRI68_10620</name>
</gene>
<accession>A0A6I4U3N9</accession>
<dbReference type="RefSeq" id="WP_160617209.1">
    <property type="nucleotide sequence ID" value="NZ_WTYR01000001.1"/>
</dbReference>
<comment type="caution">
    <text evidence="1">The sequence shown here is derived from an EMBL/GenBank/DDBJ whole genome shotgun (WGS) entry which is preliminary data.</text>
</comment>
<dbReference type="AlphaFoldDB" id="A0A6I4U3N9"/>
<protein>
    <submittedName>
        <fullName evidence="1">Uncharacterized protein</fullName>
    </submittedName>
</protein>
<keyword evidence="2" id="KW-1185">Reference proteome</keyword>
<organism evidence="1 2">
    <name type="scientific">Alteriqipengyuania halimionae</name>
    <dbReference type="NCBI Taxonomy" id="1926630"/>
    <lineage>
        <taxon>Bacteria</taxon>
        <taxon>Pseudomonadati</taxon>
        <taxon>Pseudomonadota</taxon>
        <taxon>Alphaproteobacteria</taxon>
        <taxon>Sphingomonadales</taxon>
        <taxon>Erythrobacteraceae</taxon>
        <taxon>Alteriqipengyuania</taxon>
    </lineage>
</organism>
<evidence type="ECO:0000313" key="1">
    <source>
        <dbReference type="EMBL" id="MXP10630.1"/>
    </source>
</evidence>
<sequence>MFDGEGDAVLRFAQPRHRSGIGDAGPIAALFLARAVAVHGGGEAAVERVVARRGRDIARLAIDDIVITRRRHAEGVGGEGVVEAPIGPQEIDRPVSIEIAGKGNLALSVAQGELGDPGRAIDQRDDLHRVAAMHAPGIARDDDGRAGIGGVQPSDADRKAIGIADILDQRDRERRGARKFGEEPDSWDLRILVPFVLRGQIGRDQAQRNAVARDHDV</sequence>
<dbReference type="EMBL" id="WTYR01000001">
    <property type="protein sequence ID" value="MXP10630.1"/>
    <property type="molecule type" value="Genomic_DNA"/>
</dbReference>